<evidence type="ECO:0000313" key="1">
    <source>
        <dbReference type="EMBL" id="OAX38959.1"/>
    </source>
</evidence>
<name>A0A1B7N274_9AGAM</name>
<evidence type="ECO:0000313" key="2">
    <source>
        <dbReference type="Proteomes" id="UP000092154"/>
    </source>
</evidence>
<dbReference type="OrthoDB" id="2986975at2759"/>
<dbReference type="AlphaFoldDB" id="A0A1B7N274"/>
<protein>
    <submittedName>
        <fullName evidence="1">Uncharacterized protein</fullName>
    </submittedName>
</protein>
<dbReference type="InParanoid" id="A0A1B7N274"/>
<keyword evidence="2" id="KW-1185">Reference proteome</keyword>
<sequence length="67" mass="7686">MNRTKAVQPESLDKDVLPLVPLERTFTIAHGREHKSITRRQLPITPAYAFTDYRSQGQTISHIIIDI</sequence>
<gene>
    <name evidence="1" type="ORF">K503DRAFT_121002</name>
</gene>
<accession>A0A1B7N274</accession>
<dbReference type="Proteomes" id="UP000092154">
    <property type="component" value="Unassembled WGS sequence"/>
</dbReference>
<organism evidence="1 2">
    <name type="scientific">Rhizopogon vinicolor AM-OR11-026</name>
    <dbReference type="NCBI Taxonomy" id="1314800"/>
    <lineage>
        <taxon>Eukaryota</taxon>
        <taxon>Fungi</taxon>
        <taxon>Dikarya</taxon>
        <taxon>Basidiomycota</taxon>
        <taxon>Agaricomycotina</taxon>
        <taxon>Agaricomycetes</taxon>
        <taxon>Agaricomycetidae</taxon>
        <taxon>Boletales</taxon>
        <taxon>Suillineae</taxon>
        <taxon>Rhizopogonaceae</taxon>
        <taxon>Rhizopogon</taxon>
    </lineage>
</organism>
<dbReference type="EMBL" id="KV448269">
    <property type="protein sequence ID" value="OAX38959.1"/>
    <property type="molecule type" value="Genomic_DNA"/>
</dbReference>
<reference evidence="1 2" key="1">
    <citation type="submission" date="2016-06" db="EMBL/GenBank/DDBJ databases">
        <title>Comparative genomics of the ectomycorrhizal sister species Rhizopogon vinicolor and Rhizopogon vesiculosus (Basidiomycota: Boletales) reveals a divergence of the mating type B locus.</title>
        <authorList>
            <consortium name="DOE Joint Genome Institute"/>
            <person name="Mujic A.B."/>
            <person name="Kuo A."/>
            <person name="Tritt A."/>
            <person name="Lipzen A."/>
            <person name="Chen C."/>
            <person name="Johnson J."/>
            <person name="Sharma A."/>
            <person name="Barry K."/>
            <person name="Grigoriev I.V."/>
            <person name="Spatafora J.W."/>
        </authorList>
    </citation>
    <scope>NUCLEOTIDE SEQUENCE [LARGE SCALE GENOMIC DNA]</scope>
    <source>
        <strain evidence="1 2">AM-OR11-026</strain>
    </source>
</reference>
<proteinExistence type="predicted"/>